<feature type="region of interest" description="Disordered" evidence="1">
    <location>
        <begin position="1"/>
        <end position="51"/>
    </location>
</feature>
<organism evidence="4 5">
    <name type="scientific">Porphyridium purpureum</name>
    <name type="common">Red alga</name>
    <name type="synonym">Porphyridium cruentum</name>
    <dbReference type="NCBI Taxonomy" id="35688"/>
    <lineage>
        <taxon>Eukaryota</taxon>
        <taxon>Rhodophyta</taxon>
        <taxon>Bangiophyceae</taxon>
        <taxon>Porphyridiales</taxon>
        <taxon>Porphyridiaceae</taxon>
        <taxon>Porphyridium</taxon>
    </lineage>
</organism>
<keyword evidence="2" id="KW-0812">Transmembrane</keyword>
<dbReference type="SUPFAM" id="SSF53474">
    <property type="entry name" value="alpha/beta-Hydrolases"/>
    <property type="match status" value="1"/>
</dbReference>
<feature type="transmembrane region" description="Helical" evidence="2">
    <location>
        <begin position="364"/>
        <end position="384"/>
    </location>
</feature>
<feature type="transmembrane region" description="Helical" evidence="2">
    <location>
        <begin position="455"/>
        <end position="474"/>
    </location>
</feature>
<dbReference type="InterPro" id="IPR029058">
    <property type="entry name" value="AB_hydrolase_fold"/>
</dbReference>
<dbReference type="Gene3D" id="3.40.50.1820">
    <property type="entry name" value="alpha/beta hydrolase"/>
    <property type="match status" value="1"/>
</dbReference>
<feature type="transmembrane region" description="Helical" evidence="2">
    <location>
        <begin position="278"/>
        <end position="297"/>
    </location>
</feature>
<feature type="region of interest" description="Disordered" evidence="1">
    <location>
        <begin position="67"/>
        <end position="95"/>
    </location>
</feature>
<dbReference type="Proteomes" id="UP000324585">
    <property type="component" value="Unassembled WGS sequence"/>
</dbReference>
<dbReference type="InterPro" id="IPR051218">
    <property type="entry name" value="Sec_MonoDiacylglyc_Lipase"/>
</dbReference>
<dbReference type="Pfam" id="PF01764">
    <property type="entry name" value="Lipase_3"/>
    <property type="match status" value="1"/>
</dbReference>
<comment type="caution">
    <text evidence="4">The sequence shown here is derived from an EMBL/GenBank/DDBJ whole genome shotgun (WGS) entry which is preliminary data.</text>
</comment>
<evidence type="ECO:0000313" key="5">
    <source>
        <dbReference type="Proteomes" id="UP000324585"/>
    </source>
</evidence>
<keyword evidence="2" id="KW-1133">Transmembrane helix</keyword>
<feature type="compositionally biased region" description="Basic and acidic residues" evidence="1">
    <location>
        <begin position="15"/>
        <end position="27"/>
    </location>
</feature>
<dbReference type="EMBL" id="VRMN01000019">
    <property type="protein sequence ID" value="KAA8490710.1"/>
    <property type="molecule type" value="Genomic_DNA"/>
</dbReference>
<dbReference type="InterPro" id="IPR002921">
    <property type="entry name" value="Fungal_lipase-type"/>
</dbReference>
<dbReference type="PANTHER" id="PTHR45856">
    <property type="entry name" value="ALPHA/BETA-HYDROLASES SUPERFAMILY PROTEIN"/>
    <property type="match status" value="1"/>
</dbReference>
<dbReference type="AlphaFoldDB" id="A0A5J4YIQ0"/>
<evidence type="ECO:0000313" key="4">
    <source>
        <dbReference type="EMBL" id="KAA8490710.1"/>
    </source>
</evidence>
<keyword evidence="2" id="KW-0472">Membrane</keyword>
<sequence length="913" mass="102164">MGRPSEPGGSGVLDPSRRDVPETDGRDGGNIIPDAFSLQTSGSLQSTQSLPRQSGLLDSLSSLMGKSTRERNAMRASQRASRHASMRSSSGLPERSLDTKLVTDVFEVHSRGAPHKLLMESFSGSQVTWLLSAWAVGIVLAIAVVIVLLTVGGGSTGTVSIATGPNGESKEFNTVLRSLIRSLRFEIIMGWVMGGMYIALWLDLLYNWLKAPSGMRVVYQRMLVFVLPFFVVGVIPFPAYGYWEFFGDVDVDVSFASLSSVLSLQQDHLRPLVIVGEAWYSLLQGIFLFYVLCKPRLLRSVERPRVRTYVMIGGACAFYSAALCLALLGFALGTNAPVFCGWIRIIRCVQLGVGSGPTQVPSFIFSWILFVALCDLAFLIVVFVEIRRSERALREVVYHLFRPDILTLSFFKLGFILVVAFSWIFTVIQLTTLDVNTSRALIQATGRLFADDTRWQAAMFIFLAFMVVEVILSYPASAKRFMFIIPIQRLVRSGEDLEWKALMSHDLQTKNVILSSSELVLEMQILLMNFSAFAYDFGVPDRTPRDVNVLSKGKYKLVAHITSETTDTHCIVCEAEDSIVISFRGTKSTQNIKSDIQASTLHLRHVLDFDSVEMCDELEDVKLPENTSGIYVSRPVSGALNFALLRRPNLVQNKNNNVRLLSKAYDPAQERYCRVHSGFGEAYISVRRSVIVSVLTLLAAKRRPVFVTGHSLGGALATLCAYHLSKVSSESTRTEIVLVTCGSPRVGNLFFRRHFHDYVKHAWRIHVEGDPVPRVPHLPYVHVGKQIILRIDGEIVADPAIVEILHAKRQPIKVAHHRMWVYRGIAQTFCELYTAPDYIPHMWDLGEFPEDLRHAVKPSAQKMQSAQFLRLNHIIREQFEFESAFDAFKAQVTEKVGSQWKALVQRLLAETSS</sequence>
<proteinExistence type="predicted"/>
<name>A0A5J4YIQ0_PORPP</name>
<feature type="transmembrane region" description="Helical" evidence="2">
    <location>
        <begin position="221"/>
        <end position="243"/>
    </location>
</feature>
<feature type="domain" description="Fungal lipase-type" evidence="3">
    <location>
        <begin position="661"/>
        <end position="777"/>
    </location>
</feature>
<evidence type="ECO:0000256" key="1">
    <source>
        <dbReference type="SAM" id="MobiDB-lite"/>
    </source>
</evidence>
<dbReference type="PANTHER" id="PTHR45856:SF11">
    <property type="entry name" value="FUNGAL LIPASE-LIKE DOMAIN-CONTAINING PROTEIN"/>
    <property type="match status" value="1"/>
</dbReference>
<dbReference type="CDD" id="cd00519">
    <property type="entry name" value="Lipase_3"/>
    <property type="match status" value="1"/>
</dbReference>
<feature type="transmembrane region" description="Helical" evidence="2">
    <location>
        <begin position="127"/>
        <end position="151"/>
    </location>
</feature>
<feature type="transmembrane region" description="Helical" evidence="2">
    <location>
        <begin position="405"/>
        <end position="428"/>
    </location>
</feature>
<feature type="transmembrane region" description="Helical" evidence="2">
    <location>
        <begin position="188"/>
        <end position="209"/>
    </location>
</feature>
<accession>A0A5J4YIQ0</accession>
<feature type="compositionally biased region" description="Low complexity" evidence="1">
    <location>
        <begin position="37"/>
        <end position="51"/>
    </location>
</feature>
<feature type="transmembrane region" description="Helical" evidence="2">
    <location>
        <begin position="309"/>
        <end position="332"/>
    </location>
</feature>
<protein>
    <submittedName>
        <fullName evidence="4">Lipase</fullName>
    </submittedName>
</protein>
<gene>
    <name evidence="4" type="ORF">FVE85_4341</name>
</gene>
<reference evidence="5" key="1">
    <citation type="journal article" date="2019" name="Nat. Commun.">
        <title>Expansion of phycobilisome linker gene families in mesophilic red algae.</title>
        <authorList>
            <person name="Lee J."/>
            <person name="Kim D."/>
            <person name="Bhattacharya D."/>
            <person name="Yoon H.S."/>
        </authorList>
    </citation>
    <scope>NUCLEOTIDE SEQUENCE [LARGE SCALE GENOMIC DNA]</scope>
    <source>
        <strain evidence="5">CCMP 1328</strain>
    </source>
</reference>
<dbReference type="OrthoDB" id="426718at2759"/>
<keyword evidence="5" id="KW-1185">Reference proteome</keyword>
<evidence type="ECO:0000256" key="2">
    <source>
        <dbReference type="SAM" id="Phobius"/>
    </source>
</evidence>
<dbReference type="GO" id="GO:0006629">
    <property type="term" value="P:lipid metabolic process"/>
    <property type="evidence" value="ECO:0007669"/>
    <property type="project" value="InterPro"/>
</dbReference>
<evidence type="ECO:0000259" key="3">
    <source>
        <dbReference type="Pfam" id="PF01764"/>
    </source>
</evidence>